<dbReference type="Pfam" id="PF03625">
    <property type="entry name" value="DUF302"/>
    <property type="match status" value="1"/>
</dbReference>
<proteinExistence type="predicted"/>
<dbReference type="KEGG" id="ttc:FOKN1_1254"/>
<dbReference type="InterPro" id="IPR005180">
    <property type="entry name" value="DUF302"/>
</dbReference>
<dbReference type="InterPro" id="IPR035923">
    <property type="entry name" value="TT1751-like_sf"/>
</dbReference>
<protein>
    <recommendedName>
        <fullName evidence="2">DUF302 domain-containing protein</fullName>
    </recommendedName>
</protein>
<reference evidence="3 4" key="1">
    <citation type="submission" date="2017-05" db="EMBL/GenBank/DDBJ databases">
        <title>Thiocyanate degradation by Thiohalobacter thiocyanaticus FOKN1.</title>
        <authorList>
            <person name="Oshiki M."/>
            <person name="Fukushima T."/>
            <person name="Kawano S."/>
            <person name="Nakagawa J."/>
        </authorList>
    </citation>
    <scope>NUCLEOTIDE SEQUENCE [LARGE SCALE GENOMIC DNA]</scope>
    <source>
        <strain evidence="3 4">FOKN1</strain>
    </source>
</reference>
<feature type="domain" description="DUF302" evidence="2">
    <location>
        <begin position="64"/>
        <end position="127"/>
    </location>
</feature>
<dbReference type="PANTHER" id="PTHR38342:SF1">
    <property type="entry name" value="SLR5037 PROTEIN"/>
    <property type="match status" value="1"/>
</dbReference>
<dbReference type="OrthoDB" id="9791067at2"/>
<keyword evidence="1" id="KW-1133">Transmembrane helix</keyword>
<organism evidence="3 4">
    <name type="scientific">Thiohalobacter thiocyanaticus</name>
    <dbReference type="NCBI Taxonomy" id="585455"/>
    <lineage>
        <taxon>Bacteria</taxon>
        <taxon>Pseudomonadati</taxon>
        <taxon>Pseudomonadota</taxon>
        <taxon>Gammaproteobacteria</taxon>
        <taxon>Thiohalobacterales</taxon>
        <taxon>Thiohalobacteraceae</taxon>
        <taxon>Thiohalobacter</taxon>
    </lineage>
</organism>
<keyword evidence="4" id="KW-1185">Reference proteome</keyword>
<evidence type="ECO:0000313" key="3">
    <source>
        <dbReference type="EMBL" id="BAZ93653.1"/>
    </source>
</evidence>
<dbReference type="Gene3D" id="3.30.310.70">
    <property type="entry name" value="TT1751-like domain"/>
    <property type="match status" value="1"/>
</dbReference>
<dbReference type="CDD" id="cd14797">
    <property type="entry name" value="DUF302"/>
    <property type="match status" value="1"/>
</dbReference>
<evidence type="ECO:0000313" key="4">
    <source>
        <dbReference type="Proteomes" id="UP000218765"/>
    </source>
</evidence>
<keyword evidence="1" id="KW-0472">Membrane</keyword>
<evidence type="ECO:0000256" key="1">
    <source>
        <dbReference type="SAM" id="Phobius"/>
    </source>
</evidence>
<evidence type="ECO:0000259" key="2">
    <source>
        <dbReference type="Pfam" id="PF03625"/>
    </source>
</evidence>
<gene>
    <name evidence="3" type="ORF">FOKN1_1254</name>
</gene>
<accession>A0A1Z4VQ90</accession>
<dbReference type="EMBL" id="AP018052">
    <property type="protein sequence ID" value="BAZ93653.1"/>
    <property type="molecule type" value="Genomic_DNA"/>
</dbReference>
<keyword evidence="1" id="KW-0812">Transmembrane</keyword>
<dbReference type="AlphaFoldDB" id="A0A1Z4VQ90"/>
<dbReference type="SUPFAM" id="SSF103247">
    <property type="entry name" value="TT1751-like"/>
    <property type="match status" value="1"/>
</dbReference>
<name>A0A1Z4VQ90_9GAMM</name>
<sequence length="159" mass="18067">MRQMNLLYGFIGLVIGIIMTGVSAYAVMPDLMILEDESRYGFDETVRMMHEETEKQGWSIPVVHDLQETMKNFGKDVRKVKVFELCHPAHAYKILSQDSERIVVSMMPCRVAIYERADNKAYISRMNSALMGKLMGGIVSEVMDDAARESEMIIAPLLK</sequence>
<feature type="transmembrane region" description="Helical" evidence="1">
    <location>
        <begin position="6"/>
        <end position="28"/>
    </location>
</feature>
<dbReference type="PANTHER" id="PTHR38342">
    <property type="entry name" value="SLR5037 PROTEIN"/>
    <property type="match status" value="1"/>
</dbReference>
<dbReference type="RefSeq" id="WP_157745413.1">
    <property type="nucleotide sequence ID" value="NZ_AP018052.1"/>
</dbReference>
<dbReference type="Proteomes" id="UP000218765">
    <property type="component" value="Chromosome"/>
</dbReference>